<proteinExistence type="predicted"/>
<protein>
    <submittedName>
        <fullName evidence="1">Uncharacterized protein</fullName>
    </submittedName>
</protein>
<dbReference type="eggNOG" id="arCOG05664">
    <property type="taxonomic scope" value="Archaea"/>
</dbReference>
<evidence type="ECO:0000313" key="2">
    <source>
        <dbReference type="Proteomes" id="UP000006681"/>
    </source>
</evidence>
<organism evidence="1 2">
    <name type="scientific">Vulcanisaeta distributa (strain DSM 14429 / JCM 11212 / NBRC 100878 / IC-017)</name>
    <dbReference type="NCBI Taxonomy" id="572478"/>
    <lineage>
        <taxon>Archaea</taxon>
        <taxon>Thermoproteota</taxon>
        <taxon>Thermoprotei</taxon>
        <taxon>Thermoproteales</taxon>
        <taxon>Thermoproteaceae</taxon>
        <taxon>Vulcanisaeta</taxon>
    </lineage>
</organism>
<dbReference type="STRING" id="572478.Vdis_0057"/>
<dbReference type="OrthoDB" id="29018at2157"/>
<dbReference type="Proteomes" id="UP000006681">
    <property type="component" value="Chromosome"/>
</dbReference>
<dbReference type="RefSeq" id="WP_013335197.1">
    <property type="nucleotide sequence ID" value="NC_014537.1"/>
</dbReference>
<dbReference type="KEGG" id="vdi:Vdis_0057"/>
<keyword evidence="2" id="KW-1185">Reference proteome</keyword>
<dbReference type="HOGENOM" id="CLU_1998861_0_0_2"/>
<name>E1QS79_VULDI</name>
<dbReference type="EMBL" id="CP002100">
    <property type="protein sequence ID" value="ADN49472.1"/>
    <property type="molecule type" value="Genomic_DNA"/>
</dbReference>
<accession>E1QS79</accession>
<sequence length="124" mass="14662">MVKKRVRGVIQEALDYQLNWPIKLRELSIRLQDRSYRTAQEAIKLYVNGLLSKDAVIEIIRLSGVSLSRYMNPRRYLVYDDNDEVIENVDDVIINEFDEVNDDVKEVEEEYVGQRIIRRLMGND</sequence>
<reference evidence="1 2" key="1">
    <citation type="journal article" date="2010" name="Stand. Genomic Sci.">
        <title>Complete genome sequence of Vulcanisaeta distributa type strain (IC-017).</title>
        <authorList>
            <person name="Mavromatis K."/>
            <person name="Sikorski J."/>
            <person name="Pabst E."/>
            <person name="Teshima H."/>
            <person name="Lapidus A."/>
            <person name="Lucas S."/>
            <person name="Nolan M."/>
            <person name="Glavina Del Rio T."/>
            <person name="Cheng J.F."/>
            <person name="Bruce D."/>
            <person name="Goodwin L."/>
            <person name="Pitluck S."/>
            <person name="Liolios K."/>
            <person name="Ivanova N."/>
            <person name="Mikhailova N."/>
            <person name="Pati A."/>
            <person name="Chen A."/>
            <person name="Palaniappan K."/>
            <person name="Land M."/>
            <person name="Hauser L."/>
            <person name="Chang Y.J."/>
            <person name="Jeffries C.D."/>
            <person name="Rohde M."/>
            <person name="Spring S."/>
            <person name="Goker M."/>
            <person name="Wirth R."/>
            <person name="Woyke T."/>
            <person name="Bristow J."/>
            <person name="Eisen J.A."/>
            <person name="Markowitz V."/>
            <person name="Hugenholtz P."/>
            <person name="Klenk H.P."/>
            <person name="Kyrpides N.C."/>
        </authorList>
    </citation>
    <scope>NUCLEOTIDE SEQUENCE [LARGE SCALE GENOMIC DNA]</scope>
    <source>
        <strain evidence="2">DSM 14429 / JCM 11212 / NBRC 100878 / IC-017</strain>
    </source>
</reference>
<gene>
    <name evidence="1" type="ordered locus">Vdis_0057</name>
</gene>
<dbReference type="GeneID" id="9750969"/>
<reference evidence="2" key="2">
    <citation type="journal article" date="2010" name="Stand. Genomic Sci.">
        <title>Complete genome sequence of Vulcanisaeta distributa type strain (IC-017T).</title>
        <authorList>
            <person name="Mavromatis K."/>
            <person name="Sikorski J."/>
            <person name="Pabst E."/>
            <person name="Teshima H."/>
            <person name="Lapidus A."/>
            <person name="Lucas S."/>
            <person name="Nolan M."/>
            <person name="Glavina Del Rio T."/>
            <person name="Cheng J."/>
            <person name="Bruce D."/>
            <person name="Goodwin L."/>
            <person name="Pitluck S."/>
            <person name="Liolios K."/>
            <person name="Ivanova N."/>
            <person name="Mikhailova N."/>
            <person name="Pati A."/>
            <person name="Chen A."/>
            <person name="Palaniappan K."/>
            <person name="Land M."/>
            <person name="Hauser L."/>
            <person name="Chang Y."/>
            <person name="Jeffries C."/>
            <person name="Rohde M."/>
            <person name="Spring S."/>
            <person name="Goker M."/>
            <person name="Wirth R."/>
            <person name="Woyke T."/>
            <person name="Bristow J."/>
            <person name="Eisen J."/>
            <person name="Markowitz V."/>
            <person name="Hugenholtz P."/>
            <person name="Klenk H."/>
            <person name="Kyrpides N."/>
        </authorList>
    </citation>
    <scope>NUCLEOTIDE SEQUENCE [LARGE SCALE GENOMIC DNA]</scope>
    <source>
        <strain evidence="2">DSM 14429 / JCM 11212 / NBRC 100878 / IC-017</strain>
    </source>
</reference>
<evidence type="ECO:0000313" key="1">
    <source>
        <dbReference type="EMBL" id="ADN49472.1"/>
    </source>
</evidence>
<dbReference type="AlphaFoldDB" id="E1QS79"/>